<evidence type="ECO:0000313" key="6">
    <source>
        <dbReference type="Proteomes" id="UP001500552"/>
    </source>
</evidence>
<evidence type="ECO:0000256" key="2">
    <source>
        <dbReference type="SAM" id="Coils"/>
    </source>
</evidence>
<keyword evidence="1" id="KW-0597">Phosphoprotein</keyword>
<dbReference type="InterPro" id="IPR011044">
    <property type="entry name" value="Quino_amine_DH_bsu"/>
</dbReference>
<sequence>MGAALSRKPGIKGILSLLIYSILFILPSHSVAKEFQNTGFPYVQNFTKLAYQAGNQNWSVTQGPDGVMYYGNSKGLLAYDGNHWQLYPMPHNLTVRSVASDNKGRIYTGAFGEIGYWGYNSEGRFLYTSLTDLVPPEFALKDEVWKIYADGDRVLFQSFASIFIYEQGRIEVVRAQSPFLFLLKAGDRFFVEVISKGLYELKGRKLEQVAPAGVPGATGVLSVLPFREGQYVVGTNRNGLFIYDGRTLKPWQNQANQFLAEHQLNNGVRLQNGLFAYGTILKGVVVVDTAGNMVQKINKTSGLQNNTVLSLYSDQAQNLWLGLDNGIDHVEVDSPLYFYFDKSGKFGTVYASIIHDNKIYLGTNQGLFYSEWFPNGVSLFQNLDFRMIAGSQGQVWDLSLLDGQLLCGHNDGTFRVAGDKLVRISDAKGGWVIGKLLSNPDYLLQGTYNGLVLYKKDEAGNWALWHRVEGFSGPSRYVEQDNNGSIWVSHAYKGLFRLTLTGDLRKVRESSSFGRTSGLPSDYKINISRLFNRILFSSEAGFYVFDEVSNRFTPYQELNRKLGSFATSNRILKAGKGSYWFINHGKVALVSFGSGGNLSINTNQFSILDGRMVQQYENISQIRASDYLISIDDGFVVYSTDTRQQQLKLPPVLIRRVENTTESATLLSDNSSGSTSPELPFDQNDIRIAYALPLYQQANVRFQYFMEGYSSQWSAWGSAALKEFSNLPHGDYAFKVRARVNDNLLTEAATYRFTVLPPWYATTWAYLAYAVLAVLLALLLRKLYYLKLQRDKARIQHKLEQEKQEHLKREALLHEQKLVKLRNEQLRTELSGKSRELASTALNIVYKNELLQNIRVEMNKLEDAEGKKLPAAKLKKIQRILDEGMGEQQDWNRFENSFDEVHENYFRKLKEDYPDLTPNDLKLSAYLRMNMSSKEIASLLNITVRSVELRRYRLRKKLNMEHDKNLVEFFMEL</sequence>
<keyword evidence="6" id="KW-1185">Reference proteome</keyword>
<feature type="domain" description="HTH luxR-type" evidence="4">
    <location>
        <begin position="913"/>
        <end position="970"/>
    </location>
</feature>
<dbReference type="InterPro" id="IPR011123">
    <property type="entry name" value="Y_Y_Y"/>
</dbReference>
<dbReference type="SUPFAM" id="SSF50969">
    <property type="entry name" value="YVTN repeat-like/Quinoprotein amine dehydrogenase"/>
    <property type="match status" value="1"/>
</dbReference>
<comment type="caution">
    <text evidence="5">The sequence shown here is derived from an EMBL/GenBank/DDBJ whole genome shotgun (WGS) entry which is preliminary data.</text>
</comment>
<keyword evidence="2" id="KW-0175">Coiled coil</keyword>
<keyword evidence="3" id="KW-0472">Membrane</keyword>
<reference evidence="6" key="1">
    <citation type="journal article" date="2019" name="Int. J. Syst. Evol. Microbiol.">
        <title>The Global Catalogue of Microorganisms (GCM) 10K type strain sequencing project: providing services to taxonomists for standard genome sequencing and annotation.</title>
        <authorList>
            <consortium name="The Broad Institute Genomics Platform"/>
            <consortium name="The Broad Institute Genome Sequencing Center for Infectious Disease"/>
            <person name="Wu L."/>
            <person name="Ma J."/>
        </authorList>
    </citation>
    <scope>NUCLEOTIDE SEQUENCE [LARGE SCALE GENOMIC DNA]</scope>
    <source>
        <strain evidence="6">JCM 17926</strain>
    </source>
</reference>
<proteinExistence type="predicted"/>
<dbReference type="SMART" id="SM00421">
    <property type="entry name" value="HTH_LUXR"/>
    <property type="match status" value="1"/>
</dbReference>
<evidence type="ECO:0000313" key="5">
    <source>
        <dbReference type="EMBL" id="GAA4438621.1"/>
    </source>
</evidence>
<dbReference type="Gene3D" id="2.60.40.10">
    <property type="entry name" value="Immunoglobulins"/>
    <property type="match status" value="1"/>
</dbReference>
<organism evidence="5 6">
    <name type="scientific">Pontibacter saemangeumensis</name>
    <dbReference type="NCBI Taxonomy" id="1084525"/>
    <lineage>
        <taxon>Bacteria</taxon>
        <taxon>Pseudomonadati</taxon>
        <taxon>Bacteroidota</taxon>
        <taxon>Cytophagia</taxon>
        <taxon>Cytophagales</taxon>
        <taxon>Hymenobacteraceae</taxon>
        <taxon>Pontibacter</taxon>
    </lineage>
</organism>
<evidence type="ECO:0000259" key="4">
    <source>
        <dbReference type="SMART" id="SM00421"/>
    </source>
</evidence>
<name>A0ABP8LY66_9BACT</name>
<dbReference type="PANTHER" id="PTHR43547">
    <property type="entry name" value="TWO-COMPONENT HISTIDINE KINASE"/>
    <property type="match status" value="1"/>
</dbReference>
<protein>
    <submittedName>
        <fullName evidence="5">Triple tyrosine motif-containing protein</fullName>
    </submittedName>
</protein>
<dbReference type="InterPro" id="IPR016032">
    <property type="entry name" value="Sig_transdc_resp-reg_C-effctor"/>
</dbReference>
<dbReference type="InterPro" id="IPR015943">
    <property type="entry name" value="WD40/YVTN_repeat-like_dom_sf"/>
</dbReference>
<dbReference type="Pfam" id="PF07495">
    <property type="entry name" value="Y_Y_Y"/>
    <property type="match status" value="1"/>
</dbReference>
<dbReference type="Proteomes" id="UP001500552">
    <property type="component" value="Unassembled WGS sequence"/>
</dbReference>
<gene>
    <name evidence="5" type="ORF">GCM10023188_34260</name>
</gene>
<accession>A0ABP8LY66</accession>
<dbReference type="EMBL" id="BAABHC010000016">
    <property type="protein sequence ID" value="GAA4438621.1"/>
    <property type="molecule type" value="Genomic_DNA"/>
</dbReference>
<feature type="transmembrane region" description="Helical" evidence="3">
    <location>
        <begin position="759"/>
        <end position="780"/>
    </location>
</feature>
<dbReference type="InterPro" id="IPR036388">
    <property type="entry name" value="WH-like_DNA-bd_sf"/>
</dbReference>
<feature type="coiled-coil region" evidence="2">
    <location>
        <begin position="785"/>
        <end position="867"/>
    </location>
</feature>
<keyword evidence="3" id="KW-0812">Transmembrane</keyword>
<evidence type="ECO:0000256" key="3">
    <source>
        <dbReference type="SAM" id="Phobius"/>
    </source>
</evidence>
<dbReference type="InterPro" id="IPR000792">
    <property type="entry name" value="Tscrpt_reg_LuxR_C"/>
</dbReference>
<evidence type="ECO:0000256" key="1">
    <source>
        <dbReference type="ARBA" id="ARBA00022553"/>
    </source>
</evidence>
<keyword evidence="3" id="KW-1133">Transmembrane helix</keyword>
<dbReference type="InterPro" id="IPR013783">
    <property type="entry name" value="Ig-like_fold"/>
</dbReference>
<dbReference type="PANTHER" id="PTHR43547:SF2">
    <property type="entry name" value="HYBRID SIGNAL TRANSDUCTION HISTIDINE KINASE C"/>
    <property type="match status" value="1"/>
</dbReference>
<dbReference type="Gene3D" id="2.130.10.10">
    <property type="entry name" value="YVTN repeat-like/Quinoprotein amine dehydrogenase"/>
    <property type="match status" value="2"/>
</dbReference>
<dbReference type="Gene3D" id="1.10.10.10">
    <property type="entry name" value="Winged helix-like DNA-binding domain superfamily/Winged helix DNA-binding domain"/>
    <property type="match status" value="1"/>
</dbReference>
<dbReference type="SUPFAM" id="SSF46894">
    <property type="entry name" value="C-terminal effector domain of the bipartite response regulators"/>
    <property type="match status" value="1"/>
</dbReference>